<dbReference type="InterPro" id="IPR036291">
    <property type="entry name" value="NAD(P)-bd_dom_sf"/>
</dbReference>
<accession>A0ABR7A9G3</accession>
<dbReference type="Proteomes" id="UP000654304">
    <property type="component" value="Unassembled WGS sequence"/>
</dbReference>
<dbReference type="Gene3D" id="3.40.50.720">
    <property type="entry name" value="NAD(P)-binding Rossmann-like Domain"/>
    <property type="match status" value="1"/>
</dbReference>
<evidence type="ECO:0000313" key="2">
    <source>
        <dbReference type="Proteomes" id="UP000654304"/>
    </source>
</evidence>
<gene>
    <name evidence="1" type="ORF">H8K43_17425</name>
</gene>
<dbReference type="EMBL" id="JACOGD010000011">
    <property type="protein sequence ID" value="MBC3933463.1"/>
    <property type="molecule type" value="Genomic_DNA"/>
</dbReference>
<proteinExistence type="predicted"/>
<dbReference type="SUPFAM" id="SSF51735">
    <property type="entry name" value="NAD(P)-binding Rossmann-fold domains"/>
    <property type="match status" value="1"/>
</dbReference>
<protein>
    <submittedName>
        <fullName evidence="1">NAD-dependent dehydratase</fullName>
    </submittedName>
</protein>
<dbReference type="PANTHER" id="PTHR14097:SF7">
    <property type="entry name" value="OXIDOREDUCTASE HTATIP2"/>
    <property type="match status" value="1"/>
</dbReference>
<reference evidence="1 2" key="1">
    <citation type="submission" date="2020-08" db="EMBL/GenBank/DDBJ databases">
        <title>Novel species isolated from subtropical streams in China.</title>
        <authorList>
            <person name="Lu H."/>
        </authorList>
    </citation>
    <scope>NUCLEOTIDE SEQUENCE [LARGE SCALE GENOMIC DNA]</scope>
    <source>
        <strain evidence="1 2">CY22W</strain>
    </source>
</reference>
<keyword evidence="2" id="KW-1185">Reference proteome</keyword>
<dbReference type="RefSeq" id="WP_186905037.1">
    <property type="nucleotide sequence ID" value="NZ_JACOGD010000011.1"/>
</dbReference>
<comment type="caution">
    <text evidence="1">The sequence shown here is derived from an EMBL/GenBank/DDBJ whole genome shotgun (WGS) entry which is preliminary data.</text>
</comment>
<sequence length="243" mass="25968">MQTSQTARTEPMRILILGGSGLVGQSLIRQALALPGVTQVCAPTRRALTGFAADARLLNPVRDFSQLQADDAIWQADVLLCALGTTMALAGSQAAFYQTDHDLVLRCATMARAAGVNCMIYNSSLGAALKASSFYLRVKAETERDLAALGFSTLGIVRPALLDNEGQQRPDHRSGEAIALRVLRPLRWLLPARYRPVGISVVAGAMLRLAQSACAGNVSKAEPAQQATQMPKLLILESEQLQG</sequence>
<name>A0ABR7A9G3_9BURK</name>
<dbReference type="PANTHER" id="PTHR14097">
    <property type="entry name" value="OXIDOREDUCTASE HTATIP2"/>
    <property type="match status" value="1"/>
</dbReference>
<organism evidence="1 2">
    <name type="scientific">Undibacterium curvum</name>
    <dbReference type="NCBI Taxonomy" id="2762294"/>
    <lineage>
        <taxon>Bacteria</taxon>
        <taxon>Pseudomonadati</taxon>
        <taxon>Pseudomonadota</taxon>
        <taxon>Betaproteobacteria</taxon>
        <taxon>Burkholderiales</taxon>
        <taxon>Oxalobacteraceae</taxon>
        <taxon>Undibacterium</taxon>
    </lineage>
</organism>
<evidence type="ECO:0000313" key="1">
    <source>
        <dbReference type="EMBL" id="MBC3933463.1"/>
    </source>
</evidence>